<dbReference type="PANTHER" id="PTHR33448:SF10">
    <property type="entry name" value="PROTAMINE P1 FAMILY PROTEIN"/>
    <property type="match status" value="1"/>
</dbReference>
<dbReference type="Proteomes" id="UP000075243">
    <property type="component" value="Chromosome 9"/>
</dbReference>
<feature type="compositionally biased region" description="Basic residues" evidence="1">
    <location>
        <begin position="33"/>
        <end position="51"/>
    </location>
</feature>
<proteinExistence type="predicted"/>
<keyword evidence="3" id="KW-1185">Reference proteome</keyword>
<dbReference type="Gramene" id="C.cajan_23056.t">
    <property type="protein sequence ID" value="C.cajan_23056.t.cds1"/>
    <property type="gene ID" value="C.cajan_23056"/>
</dbReference>
<protein>
    <submittedName>
        <fullName evidence="2">Uncharacterized protein</fullName>
    </submittedName>
</protein>
<name>A0A151T2L7_CAJCA</name>
<reference evidence="2 3" key="1">
    <citation type="journal article" date="2012" name="Nat. Biotechnol.">
        <title>Draft genome sequence of pigeonpea (Cajanus cajan), an orphan legume crop of resource-poor farmers.</title>
        <authorList>
            <person name="Varshney R.K."/>
            <person name="Chen W."/>
            <person name="Li Y."/>
            <person name="Bharti A.K."/>
            <person name="Saxena R.K."/>
            <person name="Schlueter J.A."/>
            <person name="Donoghue M.T."/>
            <person name="Azam S."/>
            <person name="Fan G."/>
            <person name="Whaley A.M."/>
            <person name="Farmer A.D."/>
            <person name="Sheridan J."/>
            <person name="Iwata A."/>
            <person name="Tuteja R."/>
            <person name="Penmetsa R.V."/>
            <person name="Wu W."/>
            <person name="Upadhyaya H.D."/>
            <person name="Yang S.P."/>
            <person name="Shah T."/>
            <person name="Saxena K.B."/>
            <person name="Michael T."/>
            <person name="McCombie W.R."/>
            <person name="Yang B."/>
            <person name="Zhang G."/>
            <person name="Yang H."/>
            <person name="Wang J."/>
            <person name="Spillane C."/>
            <person name="Cook D.R."/>
            <person name="May G.D."/>
            <person name="Xu X."/>
            <person name="Jackson S.A."/>
        </authorList>
    </citation>
    <scope>NUCLEOTIDE SEQUENCE [LARGE SCALE GENOMIC DNA]</scope>
    <source>
        <strain evidence="3">cv. Asha</strain>
    </source>
</reference>
<evidence type="ECO:0000256" key="1">
    <source>
        <dbReference type="SAM" id="MobiDB-lite"/>
    </source>
</evidence>
<feature type="region of interest" description="Disordered" evidence="1">
    <location>
        <begin position="1"/>
        <end position="64"/>
    </location>
</feature>
<dbReference type="PANTHER" id="PTHR33448">
    <property type="entry name" value="CHLOROPLAST PROTEIN HCF243-RELATED"/>
    <property type="match status" value="1"/>
</dbReference>
<evidence type="ECO:0000313" key="3">
    <source>
        <dbReference type="Proteomes" id="UP000075243"/>
    </source>
</evidence>
<gene>
    <name evidence="2" type="ORF">KK1_023734</name>
</gene>
<sequence>MKVATKGICSPGRSDKFPPPLMRFLRNNAGSRSRSRGRSRSSHTMFFRKKNSAMETTQEPSSPKVTCMGQVRVKCSNSNSNSNSNGPQAQTNCCCVPHRLVSLFRGLCQPLIKTKKRDSKVTQACSPKTEFNFRGRPRPRPNAVVSIAPPRNAFLLTRCRSAPGRRDTDLRKFPFFRDLELRPLVLTRCKSEPARTAHNKLKFNTTFGL</sequence>
<dbReference type="STRING" id="3821.A0A151T2L7"/>
<organism evidence="2 3">
    <name type="scientific">Cajanus cajan</name>
    <name type="common">Pigeon pea</name>
    <name type="synonym">Cajanus indicus</name>
    <dbReference type="NCBI Taxonomy" id="3821"/>
    <lineage>
        <taxon>Eukaryota</taxon>
        <taxon>Viridiplantae</taxon>
        <taxon>Streptophyta</taxon>
        <taxon>Embryophyta</taxon>
        <taxon>Tracheophyta</taxon>
        <taxon>Spermatophyta</taxon>
        <taxon>Magnoliopsida</taxon>
        <taxon>eudicotyledons</taxon>
        <taxon>Gunneridae</taxon>
        <taxon>Pentapetalae</taxon>
        <taxon>rosids</taxon>
        <taxon>fabids</taxon>
        <taxon>Fabales</taxon>
        <taxon>Fabaceae</taxon>
        <taxon>Papilionoideae</taxon>
        <taxon>50 kb inversion clade</taxon>
        <taxon>NPAAA clade</taxon>
        <taxon>indigoferoid/millettioid clade</taxon>
        <taxon>Phaseoleae</taxon>
        <taxon>Cajanus</taxon>
    </lineage>
</organism>
<feature type="compositionally biased region" description="Polar residues" evidence="1">
    <location>
        <begin position="53"/>
        <end position="64"/>
    </location>
</feature>
<evidence type="ECO:0000313" key="2">
    <source>
        <dbReference type="EMBL" id="KYP61303.1"/>
    </source>
</evidence>
<accession>A0A151T2L7</accession>
<dbReference type="AlphaFoldDB" id="A0A151T2L7"/>
<dbReference type="EMBL" id="CM003611">
    <property type="protein sequence ID" value="KYP61303.1"/>
    <property type="molecule type" value="Genomic_DNA"/>
</dbReference>